<reference evidence="7 8" key="1">
    <citation type="submission" date="2017-03" db="EMBL/GenBank/DDBJ databases">
        <authorList>
            <person name="Afonso C.L."/>
            <person name="Miller P.J."/>
            <person name="Scott M.A."/>
            <person name="Spackman E."/>
            <person name="Goraichik I."/>
            <person name="Dimitrov K.M."/>
            <person name="Suarez D.L."/>
            <person name="Swayne D.E."/>
        </authorList>
    </citation>
    <scope>NUCLEOTIDE SEQUENCE [LARGE SCALE GENOMIC DNA]</scope>
    <source>
        <strain evidence="7 8">CECT 8625</strain>
    </source>
</reference>
<dbReference type="Proteomes" id="UP000193570">
    <property type="component" value="Unassembled WGS sequence"/>
</dbReference>
<proteinExistence type="predicted"/>
<dbReference type="OrthoDB" id="7659099at2"/>
<feature type="transmembrane region" description="Helical" evidence="6">
    <location>
        <begin position="41"/>
        <end position="67"/>
    </location>
</feature>
<feature type="transmembrane region" description="Helical" evidence="6">
    <location>
        <begin position="114"/>
        <end position="137"/>
    </location>
</feature>
<dbReference type="InterPro" id="IPR001123">
    <property type="entry name" value="LeuE-type"/>
</dbReference>
<dbReference type="AlphaFoldDB" id="A0A1X6YAY4"/>
<sequence>MTGDLPHLLLAWGIQATGVLSPGPGVALILGVAMAEGRRPALLTCLGIGAGALLLAVLTALGLAGLLAGTREAMIAVRWIGAAYLAWLAIGAFRKAAAPAAPVAARPVARRTPLRRIVGGFVFQIGNPKAILFWLAVAAVGGLDTVSPAALLIFLAGAFAISAGGHGLWALILSSGPARAVYARARRGIEATLGFVFALTAIRLATTKV</sequence>
<dbReference type="PANTHER" id="PTHR30086:SF20">
    <property type="entry name" value="ARGININE EXPORTER PROTEIN ARGO-RELATED"/>
    <property type="match status" value="1"/>
</dbReference>
<organism evidence="7 8">
    <name type="scientific">Roseivivax jejudonensis</name>
    <dbReference type="NCBI Taxonomy" id="1529041"/>
    <lineage>
        <taxon>Bacteria</taxon>
        <taxon>Pseudomonadati</taxon>
        <taxon>Pseudomonadota</taxon>
        <taxon>Alphaproteobacteria</taxon>
        <taxon>Rhodobacterales</taxon>
        <taxon>Roseobacteraceae</taxon>
        <taxon>Roseivivax</taxon>
    </lineage>
</organism>
<dbReference type="GO" id="GO:0005886">
    <property type="term" value="C:plasma membrane"/>
    <property type="evidence" value="ECO:0007669"/>
    <property type="project" value="UniProtKB-SubCell"/>
</dbReference>
<name>A0A1X6YAY4_9RHOB</name>
<evidence type="ECO:0000256" key="1">
    <source>
        <dbReference type="ARBA" id="ARBA00004651"/>
    </source>
</evidence>
<keyword evidence="3 6" id="KW-0812">Transmembrane</keyword>
<gene>
    <name evidence="7" type="primary">rhtB_1</name>
    <name evidence="7" type="ORF">ROJ8625_00484</name>
</gene>
<feature type="transmembrane region" description="Helical" evidence="6">
    <location>
        <begin position="149"/>
        <end position="176"/>
    </location>
</feature>
<evidence type="ECO:0000313" key="7">
    <source>
        <dbReference type="EMBL" id="SLN15151.1"/>
    </source>
</evidence>
<accession>A0A1X6YAY4</accession>
<feature type="transmembrane region" description="Helical" evidence="6">
    <location>
        <begin position="12"/>
        <end position="34"/>
    </location>
</feature>
<feature type="transmembrane region" description="Helical" evidence="6">
    <location>
        <begin position="188"/>
        <end position="206"/>
    </location>
</feature>
<evidence type="ECO:0000256" key="4">
    <source>
        <dbReference type="ARBA" id="ARBA00022989"/>
    </source>
</evidence>
<protein>
    <submittedName>
        <fullName evidence="7">Homoserine/homoserine lactone efflux protein</fullName>
    </submittedName>
</protein>
<keyword evidence="8" id="KW-1185">Reference proteome</keyword>
<keyword evidence="4 6" id="KW-1133">Transmembrane helix</keyword>
<dbReference type="RefSeq" id="WP_085790235.1">
    <property type="nucleotide sequence ID" value="NZ_FWFK01000001.1"/>
</dbReference>
<evidence type="ECO:0000256" key="3">
    <source>
        <dbReference type="ARBA" id="ARBA00022692"/>
    </source>
</evidence>
<evidence type="ECO:0000256" key="6">
    <source>
        <dbReference type="SAM" id="Phobius"/>
    </source>
</evidence>
<evidence type="ECO:0000313" key="8">
    <source>
        <dbReference type="Proteomes" id="UP000193570"/>
    </source>
</evidence>
<feature type="transmembrane region" description="Helical" evidence="6">
    <location>
        <begin position="73"/>
        <end position="93"/>
    </location>
</feature>
<keyword evidence="5 6" id="KW-0472">Membrane</keyword>
<dbReference type="PANTHER" id="PTHR30086">
    <property type="entry name" value="ARGININE EXPORTER PROTEIN ARGO"/>
    <property type="match status" value="1"/>
</dbReference>
<evidence type="ECO:0000256" key="2">
    <source>
        <dbReference type="ARBA" id="ARBA00022475"/>
    </source>
</evidence>
<dbReference type="Pfam" id="PF01810">
    <property type="entry name" value="LysE"/>
    <property type="match status" value="1"/>
</dbReference>
<comment type="subcellular location">
    <subcellularLocation>
        <location evidence="1">Cell membrane</location>
        <topology evidence="1">Multi-pass membrane protein</topology>
    </subcellularLocation>
</comment>
<keyword evidence="2" id="KW-1003">Cell membrane</keyword>
<dbReference type="EMBL" id="FWFK01000001">
    <property type="protein sequence ID" value="SLN15151.1"/>
    <property type="molecule type" value="Genomic_DNA"/>
</dbReference>
<dbReference type="GO" id="GO:0015171">
    <property type="term" value="F:amino acid transmembrane transporter activity"/>
    <property type="evidence" value="ECO:0007669"/>
    <property type="project" value="TreeGrafter"/>
</dbReference>
<evidence type="ECO:0000256" key="5">
    <source>
        <dbReference type="ARBA" id="ARBA00023136"/>
    </source>
</evidence>